<feature type="region of interest" description="Disordered" evidence="3">
    <location>
        <begin position="401"/>
        <end position="420"/>
    </location>
</feature>
<accession>A0A430HC70</accession>
<comment type="subcellular location">
    <subcellularLocation>
        <location evidence="1">Membrane</location>
        <topology evidence="1">Single-pass membrane protein</topology>
    </subcellularLocation>
</comment>
<gene>
    <name evidence="5" type="ORF">EJB06_31095</name>
</gene>
<sequence length="420" mass="44769">MSDRIKKVVLAVRAVFAKGAAGAGSMVRSGARAVPRPGLRSVLALCALGGAGYLLVKHPPVAKIERGNVGIRINQLSGAATVVRDGTVVLIPGVHELRQLPVLDQIYKAAGSGEQPYQSVEGLALGVDLGVRYAIDPAKLVTVAQTLPDDIRTAVIDPAVQGVIYKVVTRYTVREIFSSKRAEIQQVIEAELKPKLAADGILLRHVTIGKITLPREYMAGMETLLAEELQTEKMRYTLELKEKQVKQTALEADADKIKREKAAEAAGNEQIIAAKAQEQAMAHVLPFKQKQIEQRRLEAEAEKTSRIKTSEGAAQARVIEAAGEADSRRKLADAEAYRQEVVGKVSTAQMERDGAVISRHPLLIQKTMADKLSDKVSVIIAAPPTDGGFIGAALLGQGKGAPAPAALAAAPDADTETGEQ</sequence>
<evidence type="ECO:0000256" key="1">
    <source>
        <dbReference type="ARBA" id="ARBA00004167"/>
    </source>
</evidence>
<dbReference type="InterPro" id="IPR001107">
    <property type="entry name" value="Band_7"/>
</dbReference>
<dbReference type="EMBL" id="RXLQ01000038">
    <property type="protein sequence ID" value="RSZ55120.1"/>
    <property type="molecule type" value="Genomic_DNA"/>
</dbReference>
<dbReference type="PANTHER" id="PTHR23222:SF0">
    <property type="entry name" value="PROHIBITIN 1"/>
    <property type="match status" value="1"/>
</dbReference>
<keyword evidence="2" id="KW-0175">Coiled coil</keyword>
<dbReference type="RefSeq" id="WP_126077903.1">
    <property type="nucleotide sequence ID" value="NZ_CP051166.1"/>
</dbReference>
<evidence type="ECO:0000313" key="6">
    <source>
        <dbReference type="Proteomes" id="UP000278085"/>
    </source>
</evidence>
<comment type="caution">
    <text evidence="5">The sequence shown here is derived from an EMBL/GenBank/DDBJ whole genome shotgun (WGS) entry which is preliminary data.</text>
</comment>
<keyword evidence="6" id="KW-1185">Reference proteome</keyword>
<evidence type="ECO:0000313" key="5">
    <source>
        <dbReference type="EMBL" id="RSZ55120.1"/>
    </source>
</evidence>
<evidence type="ECO:0000256" key="3">
    <source>
        <dbReference type="SAM" id="MobiDB-lite"/>
    </source>
</evidence>
<feature type="coiled-coil region" evidence="2">
    <location>
        <begin position="226"/>
        <end position="260"/>
    </location>
</feature>
<dbReference type="PANTHER" id="PTHR23222">
    <property type="entry name" value="PROHIBITIN"/>
    <property type="match status" value="1"/>
</dbReference>
<feature type="domain" description="Band 7" evidence="4">
    <location>
        <begin position="63"/>
        <end position="237"/>
    </location>
</feature>
<evidence type="ECO:0000256" key="2">
    <source>
        <dbReference type="SAM" id="Coils"/>
    </source>
</evidence>
<reference evidence="5 6" key="1">
    <citation type="submission" date="2018-12" db="EMBL/GenBank/DDBJ databases">
        <authorList>
            <person name="Yang E."/>
        </authorList>
    </citation>
    <scope>NUCLEOTIDE SEQUENCE [LARGE SCALE GENOMIC DNA]</scope>
    <source>
        <strain evidence="5 6">SOD</strain>
    </source>
</reference>
<dbReference type="Gene3D" id="3.30.479.30">
    <property type="entry name" value="Band 7 domain"/>
    <property type="match status" value="1"/>
</dbReference>
<dbReference type="OrthoDB" id="108248at2"/>
<dbReference type="Proteomes" id="UP000278085">
    <property type="component" value="Unassembled WGS sequence"/>
</dbReference>
<dbReference type="SUPFAM" id="SSF117892">
    <property type="entry name" value="Band 7/SPFH domain"/>
    <property type="match status" value="1"/>
</dbReference>
<dbReference type="InterPro" id="IPR000163">
    <property type="entry name" value="Prohibitin"/>
</dbReference>
<dbReference type="AlphaFoldDB" id="A0A430HC70"/>
<dbReference type="Pfam" id="PF01145">
    <property type="entry name" value="Band_7"/>
    <property type="match status" value="1"/>
</dbReference>
<feature type="compositionally biased region" description="Low complexity" evidence="3">
    <location>
        <begin position="401"/>
        <end position="412"/>
    </location>
</feature>
<name>A0A430HC70_9BURK</name>
<protein>
    <submittedName>
        <fullName evidence="5">Prohibitin family protein</fullName>
    </submittedName>
</protein>
<evidence type="ECO:0000259" key="4">
    <source>
        <dbReference type="Pfam" id="PF01145"/>
    </source>
</evidence>
<dbReference type="InterPro" id="IPR036013">
    <property type="entry name" value="Band_7/SPFH_dom_sf"/>
</dbReference>
<dbReference type="GO" id="GO:0016020">
    <property type="term" value="C:membrane"/>
    <property type="evidence" value="ECO:0007669"/>
    <property type="project" value="UniProtKB-SubCell"/>
</dbReference>
<organism evidence="5 6">
    <name type="scientific">Massilia atriviolacea</name>
    <dbReference type="NCBI Taxonomy" id="2495579"/>
    <lineage>
        <taxon>Bacteria</taxon>
        <taxon>Pseudomonadati</taxon>
        <taxon>Pseudomonadota</taxon>
        <taxon>Betaproteobacteria</taxon>
        <taxon>Burkholderiales</taxon>
        <taxon>Oxalobacteraceae</taxon>
        <taxon>Telluria group</taxon>
        <taxon>Massilia</taxon>
    </lineage>
</organism>
<proteinExistence type="predicted"/>